<evidence type="ECO:0000256" key="2">
    <source>
        <dbReference type="ARBA" id="ARBA00022729"/>
    </source>
</evidence>
<evidence type="ECO:0000313" key="7">
    <source>
        <dbReference type="Proteomes" id="UP000831327"/>
    </source>
</evidence>
<evidence type="ECO:0000256" key="4">
    <source>
        <dbReference type="SAM" id="SignalP"/>
    </source>
</evidence>
<dbReference type="EMBL" id="AP025637">
    <property type="protein sequence ID" value="BDG75020.1"/>
    <property type="molecule type" value="Genomic_DNA"/>
</dbReference>
<dbReference type="Gene3D" id="3.40.50.2300">
    <property type="match status" value="2"/>
</dbReference>
<accession>A0ABN6PC14</accession>
<keyword evidence="3" id="KW-0813">Transport</keyword>
<dbReference type="RefSeq" id="WP_244457114.1">
    <property type="nucleotide sequence ID" value="NZ_AP025637.1"/>
</dbReference>
<dbReference type="CDD" id="cd06339">
    <property type="entry name" value="PBP1_YraM_LppC_lipoprotein-like"/>
    <property type="match status" value="1"/>
</dbReference>
<dbReference type="Proteomes" id="UP000831327">
    <property type="component" value="Chromosome"/>
</dbReference>
<reference evidence="6 7" key="1">
    <citation type="journal article" date="2016" name="Microbes Environ.">
        <title>Phylogenetically diverse aerobic anoxygenic phototrophic bacteria isolated from epilithic biofilms in Tama river, Japan.</title>
        <authorList>
            <person name="Hirose S."/>
            <person name="Matsuura K."/>
            <person name="Haruta S."/>
        </authorList>
    </citation>
    <scope>NUCLEOTIDE SEQUENCE [LARGE SCALE GENOMIC DNA]</scope>
    <source>
        <strain evidence="6 7">S08</strain>
    </source>
</reference>
<feature type="domain" description="Leucine-binding protein" evidence="5">
    <location>
        <begin position="47"/>
        <end position="323"/>
    </location>
</feature>
<feature type="chain" id="PRO_5046019972" evidence="4">
    <location>
        <begin position="32"/>
        <end position="382"/>
    </location>
</feature>
<dbReference type="PROSITE" id="PS51257">
    <property type="entry name" value="PROKAR_LIPOPROTEIN"/>
    <property type="match status" value="1"/>
</dbReference>
<name>A0ABN6PC14_9PROT</name>
<dbReference type="InterPro" id="IPR028082">
    <property type="entry name" value="Peripla_BP_I"/>
</dbReference>
<keyword evidence="7" id="KW-1185">Reference proteome</keyword>
<dbReference type="InterPro" id="IPR051010">
    <property type="entry name" value="BCAA_transport"/>
</dbReference>
<dbReference type="InterPro" id="IPR028081">
    <property type="entry name" value="Leu-bd"/>
</dbReference>
<gene>
    <name evidence="6" type="ORF">Rmf_49490</name>
</gene>
<protein>
    <submittedName>
        <fullName evidence="6">Penicillin-binding protein activator</fullName>
    </submittedName>
</protein>
<evidence type="ECO:0000256" key="3">
    <source>
        <dbReference type="ARBA" id="ARBA00022970"/>
    </source>
</evidence>
<dbReference type="PANTHER" id="PTHR30483:SF6">
    <property type="entry name" value="PERIPLASMIC BINDING PROTEIN OF ABC TRANSPORTER FOR NATURAL AMINO ACIDS"/>
    <property type="match status" value="1"/>
</dbReference>
<keyword evidence="3" id="KW-0029">Amino-acid transport</keyword>
<evidence type="ECO:0000259" key="5">
    <source>
        <dbReference type="Pfam" id="PF13458"/>
    </source>
</evidence>
<dbReference type="SUPFAM" id="SSF53822">
    <property type="entry name" value="Periplasmic binding protein-like I"/>
    <property type="match status" value="1"/>
</dbReference>
<organism evidence="6 7">
    <name type="scientific">Roseomonas fluvialis</name>
    <dbReference type="NCBI Taxonomy" id="1750527"/>
    <lineage>
        <taxon>Bacteria</taxon>
        <taxon>Pseudomonadati</taxon>
        <taxon>Pseudomonadota</taxon>
        <taxon>Alphaproteobacteria</taxon>
        <taxon>Acetobacterales</taxon>
        <taxon>Roseomonadaceae</taxon>
        <taxon>Roseomonas</taxon>
    </lineage>
</organism>
<feature type="signal peptide" evidence="4">
    <location>
        <begin position="1"/>
        <end position="31"/>
    </location>
</feature>
<dbReference type="PANTHER" id="PTHR30483">
    <property type="entry name" value="LEUCINE-SPECIFIC-BINDING PROTEIN"/>
    <property type="match status" value="1"/>
</dbReference>
<evidence type="ECO:0000256" key="1">
    <source>
        <dbReference type="ARBA" id="ARBA00010062"/>
    </source>
</evidence>
<keyword evidence="2 4" id="KW-0732">Signal</keyword>
<dbReference type="Pfam" id="PF13458">
    <property type="entry name" value="Peripla_BP_6"/>
    <property type="match status" value="1"/>
</dbReference>
<evidence type="ECO:0000313" key="6">
    <source>
        <dbReference type="EMBL" id="BDG75020.1"/>
    </source>
</evidence>
<sequence>MSLLPHRLPRRFSALAVLALVGLAACGPQGAGPISSRQPLQETPRDRIALLLPLSGPQASLGRAMEQAAELALFERGGRSVDFVPMDTGSTASGAAAAARQAVGAGARIIVGPLTAAETSAASAPARAGRIPIIAFTNDAAQSGPGVWTLGVTPAQQVRRAMGAAMSSGAQRFALAAPDDGFGRALATAMRSVAAEWGLPDPTIVLHSARASGGAVAQDVAQRSGGGVDAVLIGSTGAAARGVAAGLGAAGLNAPAPRILGHALWAQDATLGQEPALHGAIFAAPDPRSRASFDARFEGAFGERPPRLAGIAYDAAGVAARVVLTPRGQSGPNTGEVFDGVDGPVRLQPEGLVQRGLALFAVEPSGEPRMVERAPAPGAAGS</sequence>
<proteinExistence type="inferred from homology"/>
<comment type="similarity">
    <text evidence="1">Belongs to the leucine-binding protein family.</text>
</comment>